<dbReference type="PROSITE" id="PS51257">
    <property type="entry name" value="PROKAR_LIPOPROTEIN"/>
    <property type="match status" value="1"/>
</dbReference>
<proteinExistence type="predicted"/>
<dbReference type="Proteomes" id="UP000245430">
    <property type="component" value="Unassembled WGS sequence"/>
</dbReference>
<organism evidence="1 2">
    <name type="scientific">Xanthomarina spongicola</name>
    <dbReference type="NCBI Taxonomy" id="570520"/>
    <lineage>
        <taxon>Bacteria</taxon>
        <taxon>Pseudomonadati</taxon>
        <taxon>Bacteroidota</taxon>
        <taxon>Flavobacteriia</taxon>
        <taxon>Flavobacteriales</taxon>
        <taxon>Flavobacteriaceae</taxon>
        <taxon>Xanthomarina</taxon>
    </lineage>
</organism>
<dbReference type="RefSeq" id="WP_109682503.1">
    <property type="nucleotide sequence ID" value="NZ_QGGP01000004.1"/>
</dbReference>
<reference evidence="1 2" key="1">
    <citation type="submission" date="2018-05" db="EMBL/GenBank/DDBJ databases">
        <title>Genomic Encyclopedia of Archaeal and Bacterial Type Strains, Phase II (KMG-II): from individual species to whole genera.</title>
        <authorList>
            <person name="Goeker M."/>
        </authorList>
    </citation>
    <scope>NUCLEOTIDE SEQUENCE [LARGE SCALE GENOMIC DNA]</scope>
    <source>
        <strain evidence="1 2">DSM 22637</strain>
    </source>
</reference>
<keyword evidence="2" id="KW-1185">Reference proteome</keyword>
<dbReference type="AlphaFoldDB" id="A0A316DLW3"/>
<accession>A0A316DLW3</accession>
<gene>
    <name evidence="1" type="ORF">LX78_02003</name>
</gene>
<dbReference type="EMBL" id="QGGP01000004">
    <property type="protein sequence ID" value="PWK18696.1"/>
    <property type="molecule type" value="Genomic_DNA"/>
</dbReference>
<protein>
    <submittedName>
        <fullName evidence="1">Uncharacterized protein</fullName>
    </submittedName>
</protein>
<evidence type="ECO:0000313" key="2">
    <source>
        <dbReference type="Proteomes" id="UP000245430"/>
    </source>
</evidence>
<name>A0A316DLW3_9FLAO</name>
<evidence type="ECO:0000313" key="1">
    <source>
        <dbReference type="EMBL" id="PWK18696.1"/>
    </source>
</evidence>
<dbReference type="OrthoDB" id="1258767at2"/>
<comment type="caution">
    <text evidence="1">The sequence shown here is derived from an EMBL/GenBank/DDBJ whole genome shotgun (WGS) entry which is preliminary data.</text>
</comment>
<sequence>MIIGKKVLLLFTIITIVSCNSYKNFSGKTYYAHKVNEKKHYKITFNEDSTYIYFNDKCQDNHFGIWKLENKTIILFDDDFEGMIYDSITKINRKADTFTLKNKNLLFINKDTLIPNKKLDSIFDYCENTEVLVKLGCMKRSE</sequence>